<sequence length="84" mass="9638">MDQIWVWDAPVEMEINGVKTSIFYLDTEGFESIGKIFALATMLSSVLIYNLAETVCYFTSMCVCVCVSYYSIEHHDMDSQNLEF</sequence>
<accession>A0ACC0I3Y7</accession>
<proteinExistence type="predicted"/>
<dbReference type="EMBL" id="CM045759">
    <property type="protein sequence ID" value="KAI8019539.1"/>
    <property type="molecule type" value="Genomic_DNA"/>
</dbReference>
<evidence type="ECO:0000313" key="1">
    <source>
        <dbReference type="EMBL" id="KAI8019539.1"/>
    </source>
</evidence>
<comment type="caution">
    <text evidence="1">The sequence shown here is derived from an EMBL/GenBank/DDBJ whole genome shotgun (WGS) entry which is preliminary data.</text>
</comment>
<gene>
    <name evidence="1" type="ORF">LOK49_LG04G01738</name>
</gene>
<name>A0ACC0I3Y7_9ERIC</name>
<protein>
    <submittedName>
        <fullName evidence="1">Uncharacterized protein</fullName>
    </submittedName>
</protein>
<dbReference type="Proteomes" id="UP001060215">
    <property type="component" value="Chromosome 2"/>
</dbReference>
<keyword evidence="2" id="KW-1185">Reference proteome</keyword>
<organism evidence="1 2">
    <name type="scientific">Camellia lanceoleosa</name>
    <dbReference type="NCBI Taxonomy" id="1840588"/>
    <lineage>
        <taxon>Eukaryota</taxon>
        <taxon>Viridiplantae</taxon>
        <taxon>Streptophyta</taxon>
        <taxon>Embryophyta</taxon>
        <taxon>Tracheophyta</taxon>
        <taxon>Spermatophyta</taxon>
        <taxon>Magnoliopsida</taxon>
        <taxon>eudicotyledons</taxon>
        <taxon>Gunneridae</taxon>
        <taxon>Pentapetalae</taxon>
        <taxon>asterids</taxon>
        <taxon>Ericales</taxon>
        <taxon>Theaceae</taxon>
        <taxon>Camellia</taxon>
    </lineage>
</organism>
<evidence type="ECO:0000313" key="2">
    <source>
        <dbReference type="Proteomes" id="UP001060215"/>
    </source>
</evidence>
<reference evidence="1 2" key="1">
    <citation type="journal article" date="2022" name="Plant J.">
        <title>Chromosome-level genome of Camellia lanceoleosa provides a valuable resource for understanding genome evolution and self-incompatibility.</title>
        <authorList>
            <person name="Gong W."/>
            <person name="Xiao S."/>
            <person name="Wang L."/>
            <person name="Liao Z."/>
            <person name="Chang Y."/>
            <person name="Mo W."/>
            <person name="Hu G."/>
            <person name="Li W."/>
            <person name="Zhao G."/>
            <person name="Zhu H."/>
            <person name="Hu X."/>
            <person name="Ji K."/>
            <person name="Xiang X."/>
            <person name="Song Q."/>
            <person name="Yuan D."/>
            <person name="Jin S."/>
            <person name="Zhang L."/>
        </authorList>
    </citation>
    <scope>NUCLEOTIDE SEQUENCE [LARGE SCALE GENOMIC DNA]</scope>
    <source>
        <strain evidence="1">SQ_2022a</strain>
    </source>
</reference>